<dbReference type="EMBL" id="JBHLVZ010000002">
    <property type="protein sequence ID" value="MFC0384357.1"/>
    <property type="molecule type" value="Genomic_DNA"/>
</dbReference>
<gene>
    <name evidence="1" type="ORF">ACFFIC_02185</name>
</gene>
<protein>
    <submittedName>
        <fullName evidence="1">Uncharacterized protein</fullName>
    </submittedName>
</protein>
<reference evidence="1 2" key="1">
    <citation type="submission" date="2024-09" db="EMBL/GenBank/DDBJ databases">
        <authorList>
            <person name="Sun Q."/>
            <person name="Mori K."/>
        </authorList>
    </citation>
    <scope>NUCLEOTIDE SEQUENCE [LARGE SCALE GENOMIC DNA]</scope>
    <source>
        <strain evidence="1 2">CCM 7468</strain>
    </source>
</reference>
<comment type="caution">
    <text evidence="1">The sequence shown here is derived from an EMBL/GenBank/DDBJ whole genome shotgun (WGS) entry which is preliminary data.</text>
</comment>
<evidence type="ECO:0000313" key="1">
    <source>
        <dbReference type="EMBL" id="MFC0384357.1"/>
    </source>
</evidence>
<sequence>MSEGTAAGHADRLAGGATYRDIAQDEGLAYGTARMRCRRAGLRSKHKGRQPDAATAKRIATARAMYAQGCDNDDVAHRLGMKKPAVRMMLMRAERAGR</sequence>
<keyword evidence="2" id="KW-1185">Reference proteome</keyword>
<proteinExistence type="predicted"/>
<dbReference type="RefSeq" id="WP_377048407.1">
    <property type="nucleotide sequence ID" value="NZ_JBHLVZ010000002.1"/>
</dbReference>
<name>A0ABV6ILA6_9PROT</name>
<accession>A0ABV6ILA6</accession>
<dbReference type="Proteomes" id="UP001589789">
    <property type="component" value="Unassembled WGS sequence"/>
</dbReference>
<evidence type="ECO:0000313" key="2">
    <source>
        <dbReference type="Proteomes" id="UP001589789"/>
    </source>
</evidence>
<organism evidence="1 2">
    <name type="scientific">Muricoccus vinaceus</name>
    <dbReference type="NCBI Taxonomy" id="424704"/>
    <lineage>
        <taxon>Bacteria</taxon>
        <taxon>Pseudomonadati</taxon>
        <taxon>Pseudomonadota</taxon>
        <taxon>Alphaproteobacteria</taxon>
        <taxon>Acetobacterales</taxon>
        <taxon>Roseomonadaceae</taxon>
        <taxon>Muricoccus</taxon>
    </lineage>
</organism>